<evidence type="ECO:0000256" key="10">
    <source>
        <dbReference type="ARBA" id="ARBA00022840"/>
    </source>
</evidence>
<dbReference type="InterPro" id="IPR002885">
    <property type="entry name" value="PPR_rpt"/>
</dbReference>
<dbReference type="EC" id="2.7.1.21" evidence="2"/>
<dbReference type="GO" id="GO:0003723">
    <property type="term" value="F:RNA binding"/>
    <property type="evidence" value="ECO:0007669"/>
    <property type="project" value="InterPro"/>
</dbReference>
<name>A0A7J7GVT8_CAMSI</name>
<dbReference type="Gene3D" id="3.40.50.300">
    <property type="entry name" value="P-loop containing nucleotide triphosphate hydrolases"/>
    <property type="match status" value="2"/>
</dbReference>
<dbReference type="NCBIfam" id="TIGR00756">
    <property type="entry name" value="PPR"/>
    <property type="match status" value="3"/>
</dbReference>
<feature type="repeat" description="PPR" evidence="14">
    <location>
        <begin position="214"/>
        <end position="248"/>
    </location>
</feature>
<comment type="pathway">
    <text evidence="11">Purine metabolism.</text>
</comment>
<evidence type="ECO:0000256" key="1">
    <source>
        <dbReference type="ARBA" id="ARBA00007587"/>
    </source>
</evidence>
<dbReference type="SUPFAM" id="SSF52540">
    <property type="entry name" value="P-loop containing nucleoside triphosphate hydrolases"/>
    <property type="match status" value="2"/>
</dbReference>
<dbReference type="PANTHER" id="PTHR47926">
    <property type="entry name" value="PENTATRICOPEPTIDE REPEAT-CONTAINING PROTEIN"/>
    <property type="match status" value="1"/>
</dbReference>
<dbReference type="FunFam" id="1.25.40.10:FF:000090">
    <property type="entry name" value="Pentatricopeptide repeat-containing protein, chloroplastic"/>
    <property type="match status" value="1"/>
</dbReference>
<keyword evidence="5" id="KW-0479">Metal-binding</keyword>
<comment type="catalytic activity">
    <reaction evidence="12">
        <text>thymidine + ATP = dTMP + ADP + H(+)</text>
        <dbReference type="Rhea" id="RHEA:19129"/>
        <dbReference type="ChEBI" id="CHEBI:15378"/>
        <dbReference type="ChEBI" id="CHEBI:17748"/>
        <dbReference type="ChEBI" id="CHEBI:30616"/>
        <dbReference type="ChEBI" id="CHEBI:63528"/>
        <dbReference type="ChEBI" id="CHEBI:456216"/>
        <dbReference type="EC" id="2.7.1.21"/>
    </reaction>
</comment>
<keyword evidence="6" id="KW-0677">Repeat</keyword>
<feature type="repeat" description="PPR" evidence="14">
    <location>
        <begin position="350"/>
        <end position="385"/>
    </location>
</feature>
<feature type="repeat" description="PPR" evidence="14">
    <location>
        <begin position="315"/>
        <end position="349"/>
    </location>
</feature>
<proteinExistence type="inferred from homology"/>
<evidence type="ECO:0000256" key="8">
    <source>
        <dbReference type="ARBA" id="ARBA00022777"/>
    </source>
</evidence>
<dbReference type="EMBL" id="JACBKZ010000008">
    <property type="protein sequence ID" value="KAF5943538.1"/>
    <property type="molecule type" value="Genomic_DNA"/>
</dbReference>
<keyword evidence="16" id="KW-1185">Reference proteome</keyword>
<keyword evidence="7" id="KW-0547">Nucleotide-binding</keyword>
<keyword evidence="9" id="KW-0862">Zinc</keyword>
<reference evidence="16" key="1">
    <citation type="journal article" date="2020" name="Nat. Commun.">
        <title>Genome assembly of wild tea tree DASZ reveals pedigree and selection history of tea varieties.</title>
        <authorList>
            <person name="Zhang W."/>
            <person name="Zhang Y."/>
            <person name="Qiu H."/>
            <person name="Guo Y."/>
            <person name="Wan H."/>
            <person name="Zhang X."/>
            <person name="Scossa F."/>
            <person name="Alseekh S."/>
            <person name="Zhang Q."/>
            <person name="Wang P."/>
            <person name="Xu L."/>
            <person name="Schmidt M.H."/>
            <person name="Jia X."/>
            <person name="Li D."/>
            <person name="Zhu A."/>
            <person name="Guo F."/>
            <person name="Chen W."/>
            <person name="Ni D."/>
            <person name="Usadel B."/>
            <person name="Fernie A.R."/>
            <person name="Wen W."/>
        </authorList>
    </citation>
    <scope>NUCLEOTIDE SEQUENCE [LARGE SCALE GENOMIC DNA]</scope>
    <source>
        <strain evidence="16">cv. G240</strain>
    </source>
</reference>
<dbReference type="Gene3D" id="3.30.60.20">
    <property type="match status" value="1"/>
</dbReference>
<evidence type="ECO:0000256" key="3">
    <source>
        <dbReference type="ARBA" id="ARBA00022634"/>
    </source>
</evidence>
<evidence type="ECO:0000313" key="15">
    <source>
        <dbReference type="EMBL" id="KAF5943538.1"/>
    </source>
</evidence>
<dbReference type="PROSITE" id="PS00603">
    <property type="entry name" value="TK_CELLULAR_TYPE"/>
    <property type="match status" value="1"/>
</dbReference>
<dbReference type="InterPro" id="IPR011990">
    <property type="entry name" value="TPR-like_helical_dom_sf"/>
</dbReference>
<dbReference type="Pfam" id="PF20431">
    <property type="entry name" value="E_motif"/>
    <property type="match status" value="1"/>
</dbReference>
<comment type="pathway">
    <text evidence="13">Pyrimidine metabolism.</text>
</comment>
<dbReference type="FunFam" id="1.25.40.10:FF:000341">
    <property type="entry name" value="Pentatricopeptide repeat-containing protein chloroplastic"/>
    <property type="match status" value="1"/>
</dbReference>
<keyword evidence="8" id="KW-0418">Kinase</keyword>
<dbReference type="GO" id="GO:0046872">
    <property type="term" value="F:metal ion binding"/>
    <property type="evidence" value="ECO:0007669"/>
    <property type="project" value="UniProtKB-KW"/>
</dbReference>
<evidence type="ECO:0000256" key="6">
    <source>
        <dbReference type="ARBA" id="ARBA00022737"/>
    </source>
</evidence>
<gene>
    <name evidence="15" type="ORF">HYC85_017615</name>
</gene>
<evidence type="ECO:0000256" key="5">
    <source>
        <dbReference type="ARBA" id="ARBA00022723"/>
    </source>
</evidence>
<keyword evidence="3" id="KW-0237">DNA synthesis</keyword>
<dbReference type="GO" id="GO:0042802">
    <property type="term" value="F:identical protein binding"/>
    <property type="evidence" value="ECO:0007669"/>
    <property type="project" value="UniProtKB-ARBA"/>
</dbReference>
<comment type="caution">
    <text evidence="15">The sequence shown here is derived from an EMBL/GenBank/DDBJ whole genome shotgun (WGS) entry which is preliminary data.</text>
</comment>
<dbReference type="Gene3D" id="1.25.40.10">
    <property type="entry name" value="Tetratricopeptide repeat domain"/>
    <property type="match status" value="2"/>
</dbReference>
<dbReference type="Proteomes" id="UP000593564">
    <property type="component" value="Unassembled WGS sequence"/>
</dbReference>
<dbReference type="GO" id="GO:0006950">
    <property type="term" value="P:response to stress"/>
    <property type="evidence" value="ECO:0007669"/>
    <property type="project" value="UniProtKB-ARBA"/>
</dbReference>
<evidence type="ECO:0000313" key="16">
    <source>
        <dbReference type="Proteomes" id="UP000593564"/>
    </source>
</evidence>
<dbReference type="InterPro" id="IPR027417">
    <property type="entry name" value="P-loop_NTPase"/>
</dbReference>
<evidence type="ECO:0000256" key="14">
    <source>
        <dbReference type="PROSITE-ProRule" id="PRU00708"/>
    </source>
</evidence>
<reference evidence="15 16" key="2">
    <citation type="submission" date="2020-07" db="EMBL/GenBank/DDBJ databases">
        <title>Genome assembly of wild tea tree DASZ reveals pedigree and selection history of tea varieties.</title>
        <authorList>
            <person name="Zhang W."/>
        </authorList>
    </citation>
    <scope>NUCLEOTIDE SEQUENCE [LARGE SCALE GENOMIC DNA]</scope>
    <source>
        <strain evidence="16">cv. G240</strain>
        <tissue evidence="15">Leaf</tissue>
    </source>
</reference>
<dbReference type="PANTHER" id="PTHR47926:SF347">
    <property type="entry name" value="PENTATRICOPEPTIDE REPEAT-CONTAINING PROTEIN"/>
    <property type="match status" value="1"/>
</dbReference>
<dbReference type="FunFam" id="3.30.60.20:FF:000051">
    <property type="entry name" value="Thymidine kinase"/>
    <property type="match status" value="1"/>
</dbReference>
<dbReference type="GO" id="GO:0009451">
    <property type="term" value="P:RNA modification"/>
    <property type="evidence" value="ECO:0007669"/>
    <property type="project" value="InterPro"/>
</dbReference>
<evidence type="ECO:0000256" key="9">
    <source>
        <dbReference type="ARBA" id="ARBA00022833"/>
    </source>
</evidence>
<comment type="similarity">
    <text evidence="1">Belongs to the thymidine kinase family.</text>
</comment>
<dbReference type="InterPro" id="IPR046848">
    <property type="entry name" value="E_motif"/>
</dbReference>
<dbReference type="Pfam" id="PF13041">
    <property type="entry name" value="PPR_2"/>
    <property type="match status" value="2"/>
</dbReference>
<dbReference type="SUPFAM" id="SSF57716">
    <property type="entry name" value="Glucocorticoid receptor-like (DNA-binding domain)"/>
    <property type="match status" value="1"/>
</dbReference>
<evidence type="ECO:0000256" key="4">
    <source>
        <dbReference type="ARBA" id="ARBA00022679"/>
    </source>
</evidence>
<sequence>MLSLSRMKSLVSPTLSTLAPKTRRFSLYSQPSRYLLCNPKPLQKPNFFHVKTTMLPHNSPMISIQSHCLNTEASQSPSGEIHVIVGPMFAGKTTTLLRRIKSESSNGSFQANILKNSTHLDRTLRGLCLSGRLKEAVGLLWRAGLQVYPETYSLLLQESIFRKQYRWGRRIHAQMVVVGFVPNEYLVTKLLILYAKAGDLVTASSLFNELPRTSLISWNAIIAGHVQNGLVEMGLSLYYKMRQSCLTPDQYTFASVFRACATLATLQQGKQAHGIFIKSQISGNVVVNSALMDMYFKCSSPCDGHLVFDESLDRNVITWTALISGYGHNGRVEEVLQSFHRMITEGFRPNYVTFLAVLSACSHGGLVHEGWKYFSSMMRDYGIQPRGKHFAAMVDLLGRAGRLQEAYDFVQDSPHEEHPVIWGALLGACRIHGNMDMVKLAAKKFFELEPENSGKYVVLCNAYATFGLWDSVAVMRGQMRDFEHITMDVIFAYSKGLELEHLPLALRSSSKVIGSVAIIKSNKDTRYGLHSIVTHDGDKFPCWPLADLSSFRQEFGSDAYEKLDVIGIDEAQFFDDLYDFCRNAADYDGKIVIVAGLDGDYLRRRFGSVLDIIPLADSVTKLTARCEICGKRAFFTLRKTEEMQTELIGGADKYMPVCRKHYVSGQVVKEATRITSEYQKVQSG</sequence>
<evidence type="ECO:0000256" key="7">
    <source>
        <dbReference type="ARBA" id="ARBA00022741"/>
    </source>
</evidence>
<dbReference type="InterPro" id="IPR020633">
    <property type="entry name" value="Thymidine_kinase_CS"/>
</dbReference>
<dbReference type="GO" id="GO:0004797">
    <property type="term" value="F:thymidine kinase activity"/>
    <property type="evidence" value="ECO:0007669"/>
    <property type="project" value="UniProtKB-EC"/>
</dbReference>
<dbReference type="InterPro" id="IPR001267">
    <property type="entry name" value="Thymidine_kinase"/>
</dbReference>
<dbReference type="FunFam" id="3.40.50.300:FF:000948">
    <property type="entry name" value="Thymidine kinase"/>
    <property type="match status" value="1"/>
</dbReference>
<dbReference type="GO" id="GO:0071897">
    <property type="term" value="P:DNA biosynthetic process"/>
    <property type="evidence" value="ECO:0007669"/>
    <property type="project" value="UniProtKB-KW"/>
</dbReference>
<evidence type="ECO:0000256" key="12">
    <source>
        <dbReference type="ARBA" id="ARBA00048254"/>
    </source>
</evidence>
<evidence type="ECO:0000256" key="13">
    <source>
        <dbReference type="ARBA" id="ARBA00060693"/>
    </source>
</evidence>
<organism evidence="15 16">
    <name type="scientific">Camellia sinensis</name>
    <name type="common">Tea plant</name>
    <name type="synonym">Thea sinensis</name>
    <dbReference type="NCBI Taxonomy" id="4442"/>
    <lineage>
        <taxon>Eukaryota</taxon>
        <taxon>Viridiplantae</taxon>
        <taxon>Streptophyta</taxon>
        <taxon>Embryophyta</taxon>
        <taxon>Tracheophyta</taxon>
        <taxon>Spermatophyta</taxon>
        <taxon>Magnoliopsida</taxon>
        <taxon>eudicotyledons</taxon>
        <taxon>Gunneridae</taxon>
        <taxon>Pentapetalae</taxon>
        <taxon>asterids</taxon>
        <taxon>Ericales</taxon>
        <taxon>Theaceae</taxon>
        <taxon>Camellia</taxon>
    </lineage>
</organism>
<dbReference type="GO" id="GO:0005524">
    <property type="term" value="F:ATP binding"/>
    <property type="evidence" value="ECO:0007669"/>
    <property type="project" value="UniProtKB-KW"/>
</dbReference>
<accession>A0A7J7GVT8</accession>
<dbReference type="PROSITE" id="PS51375">
    <property type="entry name" value="PPR"/>
    <property type="match status" value="3"/>
</dbReference>
<evidence type="ECO:0000256" key="11">
    <source>
        <dbReference type="ARBA" id="ARBA00025704"/>
    </source>
</evidence>
<keyword evidence="4" id="KW-0808">Transferase</keyword>
<dbReference type="InterPro" id="IPR046960">
    <property type="entry name" value="PPR_At4g14850-like_plant"/>
</dbReference>
<dbReference type="AlphaFoldDB" id="A0A7J7GVT8"/>
<evidence type="ECO:0000256" key="2">
    <source>
        <dbReference type="ARBA" id="ARBA00012118"/>
    </source>
</evidence>
<dbReference type="Pfam" id="PF00265">
    <property type="entry name" value="TK"/>
    <property type="match status" value="2"/>
</dbReference>
<keyword evidence="10" id="KW-0067">ATP-binding</keyword>
<protein>
    <recommendedName>
        <fullName evidence="2">thymidine kinase</fullName>
        <ecNumber evidence="2">2.7.1.21</ecNumber>
    </recommendedName>
</protein>